<evidence type="ECO:0000256" key="1">
    <source>
        <dbReference type="SAM" id="MobiDB-lite"/>
    </source>
</evidence>
<sequence length="87" mass="10056">MEFSLSSNENTSANLLTRLIIEAISAMIKVELCLSTDKPKNGWENVKFDERERWERRNKRESVPNQNGPNPGERSVHDAVSTRMRHC</sequence>
<evidence type="ECO:0000313" key="2">
    <source>
        <dbReference type="EMBL" id="CCA22542.1"/>
    </source>
</evidence>
<dbReference type="AlphaFoldDB" id="F0WML0"/>
<feature type="region of interest" description="Disordered" evidence="1">
    <location>
        <begin position="54"/>
        <end position="87"/>
    </location>
</feature>
<organism evidence="2">
    <name type="scientific">Albugo laibachii Nc14</name>
    <dbReference type="NCBI Taxonomy" id="890382"/>
    <lineage>
        <taxon>Eukaryota</taxon>
        <taxon>Sar</taxon>
        <taxon>Stramenopiles</taxon>
        <taxon>Oomycota</taxon>
        <taxon>Peronosporomycetes</taxon>
        <taxon>Albuginales</taxon>
        <taxon>Albuginaceae</taxon>
        <taxon>Albugo</taxon>
    </lineage>
</organism>
<gene>
    <name evidence="2" type="primary">AlNc14C158G7700</name>
    <name evidence="2" type="ORF">ALNC14_086850</name>
</gene>
<dbReference type="EMBL" id="FR824203">
    <property type="protein sequence ID" value="CCA22542.1"/>
    <property type="molecule type" value="Genomic_DNA"/>
</dbReference>
<name>F0WML0_9STRA</name>
<accession>F0WML0</accession>
<protein>
    <submittedName>
        <fullName evidence="2">AlNc14C158G7700 protein</fullName>
    </submittedName>
</protein>
<dbReference type="HOGENOM" id="CLU_2488066_0_0_1"/>
<proteinExistence type="predicted"/>
<reference evidence="2" key="2">
    <citation type="submission" date="2011-02" db="EMBL/GenBank/DDBJ databases">
        <authorList>
            <person name="MacLean D."/>
        </authorList>
    </citation>
    <scope>NUCLEOTIDE SEQUENCE</scope>
</reference>
<reference evidence="2" key="1">
    <citation type="journal article" date="2011" name="PLoS Biol.">
        <title>Gene gain and loss during evolution of obligate parasitism in the white rust pathogen of Arabidopsis thaliana.</title>
        <authorList>
            <person name="Kemen E."/>
            <person name="Gardiner A."/>
            <person name="Schultz-Larsen T."/>
            <person name="Kemen A.C."/>
            <person name="Balmuth A.L."/>
            <person name="Robert-Seilaniantz A."/>
            <person name="Bailey K."/>
            <person name="Holub E."/>
            <person name="Studholme D.J."/>
            <person name="Maclean D."/>
            <person name="Jones J.D."/>
        </authorList>
    </citation>
    <scope>NUCLEOTIDE SEQUENCE</scope>
</reference>